<sequence>MTMPFEDRGKYITILCLMHQQGRLKEETIRFVVGSVSVNLKSKFIIDSEGNWFNERLELEIEKRQKFSESRRENGKKGGRKPIGNPSAYPSDKPLGKPKNNHTEDVNENVNEDEELKIQMPFTSSAFLQIWEQWKEYKWKEHKFKYKTSQSVQAALMDLSKKANGNEMTAIEIIGQSMANAWKGFFELKNNNNGKAKTTVDLRTAVQAEFDKRYGGGK</sequence>
<gene>
    <name evidence="3" type="ORF">UFOVP153_23</name>
    <name evidence="2" type="ORF">UFOVP69_35</name>
</gene>
<dbReference type="EMBL" id="LR796194">
    <property type="protein sequence ID" value="CAB4126225.1"/>
    <property type="molecule type" value="Genomic_DNA"/>
</dbReference>
<accession>A0A6J5KYB5</accession>
<reference evidence="2" key="1">
    <citation type="submission" date="2020-04" db="EMBL/GenBank/DDBJ databases">
        <authorList>
            <person name="Chiriac C."/>
            <person name="Salcher M."/>
            <person name="Ghai R."/>
            <person name="Kavagutti S V."/>
        </authorList>
    </citation>
    <scope>NUCLEOTIDE SEQUENCE</scope>
</reference>
<evidence type="ECO:0000313" key="2">
    <source>
        <dbReference type="EMBL" id="CAB4126225.1"/>
    </source>
</evidence>
<proteinExistence type="predicted"/>
<feature type="compositionally biased region" description="Basic and acidic residues" evidence="1">
    <location>
        <begin position="65"/>
        <end position="76"/>
    </location>
</feature>
<evidence type="ECO:0000256" key="1">
    <source>
        <dbReference type="SAM" id="MobiDB-lite"/>
    </source>
</evidence>
<organism evidence="2">
    <name type="scientific">uncultured Caudovirales phage</name>
    <dbReference type="NCBI Taxonomy" id="2100421"/>
    <lineage>
        <taxon>Viruses</taxon>
        <taxon>Duplodnaviria</taxon>
        <taxon>Heunggongvirae</taxon>
        <taxon>Uroviricota</taxon>
        <taxon>Caudoviricetes</taxon>
        <taxon>Peduoviridae</taxon>
        <taxon>Maltschvirus</taxon>
        <taxon>Maltschvirus maltsch</taxon>
    </lineage>
</organism>
<evidence type="ECO:0000313" key="3">
    <source>
        <dbReference type="EMBL" id="CAB5170479.1"/>
    </source>
</evidence>
<name>A0A6J5KYB5_9CAUD</name>
<dbReference type="EMBL" id="LR798204">
    <property type="protein sequence ID" value="CAB5170479.1"/>
    <property type="molecule type" value="Genomic_DNA"/>
</dbReference>
<feature type="region of interest" description="Disordered" evidence="1">
    <location>
        <begin position="65"/>
        <end position="107"/>
    </location>
</feature>
<protein>
    <submittedName>
        <fullName evidence="2">Uncharacterized protein</fullName>
    </submittedName>
</protein>